<protein>
    <submittedName>
        <fullName evidence="2">Uncharacterized protein</fullName>
    </submittedName>
</protein>
<evidence type="ECO:0000313" key="2">
    <source>
        <dbReference type="EMBL" id="MCW6511772.1"/>
    </source>
</evidence>
<keyword evidence="3" id="KW-1185">Reference proteome</keyword>
<dbReference type="AlphaFoldDB" id="A0AA41Z9H8"/>
<feature type="compositionally biased region" description="Polar residues" evidence="1">
    <location>
        <begin position="1"/>
        <end position="23"/>
    </location>
</feature>
<feature type="region of interest" description="Disordered" evidence="1">
    <location>
        <begin position="1"/>
        <end position="29"/>
    </location>
</feature>
<evidence type="ECO:0000256" key="1">
    <source>
        <dbReference type="SAM" id="MobiDB-lite"/>
    </source>
</evidence>
<dbReference type="EMBL" id="JAMOIM010000032">
    <property type="protein sequence ID" value="MCW6511772.1"/>
    <property type="molecule type" value="Genomic_DNA"/>
</dbReference>
<accession>A0AA41Z9H8</accession>
<sequence>MSDPSSAAFQCPATNPSSESGSSVAADAVLQNDPSVSSSVMTAIDRLRAKGLKSGEIVDQLVTSYCSRIGSEAGLSDESKAEQVRQFASSLASVVFRSPGSSPEDTLINVPVPTKLYDQLRQAAKTAKVSESAWMLGAIRNRLAAP</sequence>
<evidence type="ECO:0000313" key="3">
    <source>
        <dbReference type="Proteomes" id="UP001165667"/>
    </source>
</evidence>
<name>A0AA41Z9H8_9HYPH</name>
<dbReference type="Proteomes" id="UP001165667">
    <property type="component" value="Unassembled WGS sequence"/>
</dbReference>
<dbReference type="RefSeq" id="WP_282588150.1">
    <property type="nucleotide sequence ID" value="NZ_JAMOIM010000032.1"/>
</dbReference>
<organism evidence="2 3">
    <name type="scientific">Lichenifustis flavocetrariae</name>
    <dbReference type="NCBI Taxonomy" id="2949735"/>
    <lineage>
        <taxon>Bacteria</taxon>
        <taxon>Pseudomonadati</taxon>
        <taxon>Pseudomonadota</taxon>
        <taxon>Alphaproteobacteria</taxon>
        <taxon>Hyphomicrobiales</taxon>
        <taxon>Lichenihabitantaceae</taxon>
        <taxon>Lichenifustis</taxon>
    </lineage>
</organism>
<reference evidence="2" key="1">
    <citation type="submission" date="2022-05" db="EMBL/GenBank/DDBJ databases">
        <authorList>
            <person name="Pankratov T."/>
        </authorList>
    </citation>
    <scope>NUCLEOTIDE SEQUENCE</scope>
    <source>
        <strain evidence="2">BP6-180914</strain>
    </source>
</reference>
<proteinExistence type="predicted"/>
<gene>
    <name evidence="2" type="ORF">M8523_27790</name>
</gene>
<comment type="caution">
    <text evidence="2">The sequence shown here is derived from an EMBL/GenBank/DDBJ whole genome shotgun (WGS) entry which is preliminary data.</text>
</comment>